<evidence type="ECO:0000313" key="1">
    <source>
        <dbReference type="EMBL" id="CAK0878472.1"/>
    </source>
</evidence>
<gene>
    <name evidence="1" type="ORF">PCOR1329_LOCUS62227</name>
</gene>
<feature type="non-terminal residue" evidence="1">
    <location>
        <position position="181"/>
    </location>
</feature>
<feature type="non-terminal residue" evidence="1">
    <location>
        <position position="1"/>
    </location>
</feature>
<reference evidence="1" key="1">
    <citation type="submission" date="2023-10" db="EMBL/GenBank/DDBJ databases">
        <authorList>
            <person name="Chen Y."/>
            <person name="Shah S."/>
            <person name="Dougan E. K."/>
            <person name="Thang M."/>
            <person name="Chan C."/>
        </authorList>
    </citation>
    <scope>NUCLEOTIDE SEQUENCE [LARGE SCALE GENOMIC DNA]</scope>
</reference>
<accession>A0ABN9VXV7</accession>
<organism evidence="1 2">
    <name type="scientific">Prorocentrum cordatum</name>
    <dbReference type="NCBI Taxonomy" id="2364126"/>
    <lineage>
        <taxon>Eukaryota</taxon>
        <taxon>Sar</taxon>
        <taxon>Alveolata</taxon>
        <taxon>Dinophyceae</taxon>
        <taxon>Prorocentrales</taxon>
        <taxon>Prorocentraceae</taxon>
        <taxon>Prorocentrum</taxon>
    </lineage>
</organism>
<sequence>KLPLVGVESADGAKDGQAVMQDSVRYEALSDLVTFLDASAFSGVRAPGASLDSDDAAKMSVELSLFFLQMVVQVKGRVGVAASQHGHLFAEADGPAATLEVLFCARERAQCIVAESAIKVGFCKTELLNRMSAIIHSQVFEFRKIRPGWGTVRGQETGALNEEFALKQFSNLEVVVHWYNL</sequence>
<protein>
    <submittedName>
        <fullName evidence="1">Uncharacterized protein</fullName>
    </submittedName>
</protein>
<dbReference type="EMBL" id="CAUYUJ010017851">
    <property type="protein sequence ID" value="CAK0878472.1"/>
    <property type="molecule type" value="Genomic_DNA"/>
</dbReference>
<dbReference type="Proteomes" id="UP001189429">
    <property type="component" value="Unassembled WGS sequence"/>
</dbReference>
<name>A0ABN9VXV7_9DINO</name>
<keyword evidence="2" id="KW-1185">Reference proteome</keyword>
<evidence type="ECO:0000313" key="2">
    <source>
        <dbReference type="Proteomes" id="UP001189429"/>
    </source>
</evidence>
<comment type="caution">
    <text evidence="1">The sequence shown here is derived from an EMBL/GenBank/DDBJ whole genome shotgun (WGS) entry which is preliminary data.</text>
</comment>
<proteinExistence type="predicted"/>